<organism evidence="1 2">
    <name type="scientific">Mycena venus</name>
    <dbReference type="NCBI Taxonomy" id="2733690"/>
    <lineage>
        <taxon>Eukaryota</taxon>
        <taxon>Fungi</taxon>
        <taxon>Dikarya</taxon>
        <taxon>Basidiomycota</taxon>
        <taxon>Agaricomycotina</taxon>
        <taxon>Agaricomycetes</taxon>
        <taxon>Agaricomycetidae</taxon>
        <taxon>Agaricales</taxon>
        <taxon>Marasmiineae</taxon>
        <taxon>Mycenaceae</taxon>
        <taxon>Mycena</taxon>
    </lineage>
</organism>
<proteinExistence type="predicted"/>
<gene>
    <name evidence="1" type="ORF">MVEN_01599500</name>
</gene>
<dbReference type="Gene3D" id="1.20.930.20">
    <property type="entry name" value="Adaptor protein Cbl, N-terminal domain"/>
    <property type="match status" value="1"/>
</dbReference>
<comment type="caution">
    <text evidence="1">The sequence shown here is derived from an EMBL/GenBank/DDBJ whole genome shotgun (WGS) entry which is preliminary data.</text>
</comment>
<dbReference type="InterPro" id="IPR036537">
    <property type="entry name" value="Adaptor_Cbl_N_dom_sf"/>
</dbReference>
<sequence>MPHQPVRWENRVSNLLSGLQLVNTLLNELHGTFGSSSLLSITRVTQLLITGLQNAKRNKIECTQLMEEIHQVLYTIATLHIQSDTPGSVPPAILDHIGKSTETMHKINTFIEAQSDGNRIRRLFRQNELTALLKDCRTGLQDAKEVFKARPFKKLHSDKSDLSHDKSIPEFKVLFNATLHAKNIPRP</sequence>
<name>A0A8H6XQT0_9AGAR</name>
<evidence type="ECO:0000313" key="2">
    <source>
        <dbReference type="Proteomes" id="UP000620124"/>
    </source>
</evidence>
<evidence type="ECO:0000313" key="1">
    <source>
        <dbReference type="EMBL" id="KAF7345788.1"/>
    </source>
</evidence>
<reference evidence="1" key="1">
    <citation type="submission" date="2020-05" db="EMBL/GenBank/DDBJ databases">
        <title>Mycena genomes resolve the evolution of fungal bioluminescence.</title>
        <authorList>
            <person name="Tsai I.J."/>
        </authorList>
    </citation>
    <scope>NUCLEOTIDE SEQUENCE</scope>
    <source>
        <strain evidence="1">CCC161011</strain>
    </source>
</reference>
<dbReference type="EMBL" id="JACAZI010000013">
    <property type="protein sequence ID" value="KAF7345788.1"/>
    <property type="molecule type" value="Genomic_DNA"/>
</dbReference>
<keyword evidence="2" id="KW-1185">Reference proteome</keyword>
<dbReference type="CDD" id="cd21037">
    <property type="entry name" value="MLKL_NTD"/>
    <property type="match status" value="1"/>
</dbReference>
<dbReference type="Proteomes" id="UP000620124">
    <property type="component" value="Unassembled WGS sequence"/>
</dbReference>
<dbReference type="OrthoDB" id="3022330at2759"/>
<protein>
    <submittedName>
        <fullName evidence="1">Uncharacterized protein</fullName>
    </submittedName>
</protein>
<dbReference type="GO" id="GO:0007166">
    <property type="term" value="P:cell surface receptor signaling pathway"/>
    <property type="evidence" value="ECO:0007669"/>
    <property type="project" value="InterPro"/>
</dbReference>
<accession>A0A8H6XQT0</accession>
<dbReference type="InterPro" id="IPR059179">
    <property type="entry name" value="MLKL-like_MCAfunc"/>
</dbReference>
<dbReference type="AlphaFoldDB" id="A0A8H6XQT0"/>